<feature type="domain" description="Mce/MlaD" evidence="9">
    <location>
        <begin position="653"/>
        <end position="713"/>
    </location>
</feature>
<comment type="subcellular location">
    <subcellularLocation>
        <location evidence="1">Cell inner membrane</location>
    </subcellularLocation>
</comment>
<sequence length="786" mass="86669">MSQETPESPDTETLQTTPEAHQSLAEVDIKPRRTISMIWLLPFVAALIGAWLIYKGISEAGIEATIFFESGEGIVPNKTQVVYRGLQVGIVKKVSITPDLQGVNATVELKPEAEALLRETSKFWLVKPRISVAEISGLETLVSGNYIDVQRGEGKPHYHFNALENPPPVDPDTPGLHLTLQTKDLGSLERGSPVFFKKIQVGQVTDYTLSKDNNNVNIRIIISPKHQHLVQKNSRFWNASGVTVKGNLSGFKFRVGSLTSILSGGIAFFNPETEKTISPAKSGDLFTLFEDFDAADIGIRAKIHFDSGQFLVEGQTKVVYEGLTIGVVKRVKVNKDLKGVTASILFDPRAEPALIAGTQFWLVKPKISLAEVTGLDTLISGNYIAVRIGNLEESKSQRVFTALSGPPPLPLHEPGLHLTLISDSLNSVEVGSPVYYKKIPVGSVQSYAFTENNKQVSINIFIKPEYAELVRTNSRFWNASGFSISGNLSGIKVHTESITSLLTGGIAFYTPHGRYRHAKNSDQFDLYDNYDDAHQTGIPINISFASGEGLREGTPIKYEGVEVGKVTRLRLNPNDPGVIVKALITQGGYRLARKGTQFWIVKAALGLAKTQHLETLISGQYIQAKPTDQKGKRQYIFKGLLNAPMIKTTTQPGLKITLTAPRLGSIKEGVKVLYRDIPVGKVTGYELAPTANQVHIYLNIENHYRHLIRQHTRFWNTSGIGFDFSLFSGAKLKTDSLESILEGGIAFATPNNHKMGGLVKPYTKFRLHEEPLEEWLQWTPKIPLGI</sequence>
<evidence type="ECO:0000256" key="5">
    <source>
        <dbReference type="ARBA" id="ARBA00022989"/>
    </source>
</evidence>
<keyword evidence="6 8" id="KW-0472">Membrane</keyword>
<gene>
    <name evidence="10" type="ORF">KCG35_17940</name>
</gene>
<feature type="domain" description="Mce/MlaD" evidence="9">
    <location>
        <begin position="415"/>
        <end position="476"/>
    </location>
</feature>
<feature type="transmembrane region" description="Helical" evidence="8">
    <location>
        <begin position="37"/>
        <end position="54"/>
    </location>
</feature>
<keyword evidence="5 8" id="KW-1133">Transmembrane helix</keyword>
<protein>
    <submittedName>
        <fullName evidence="10">MCE family protein</fullName>
    </submittedName>
</protein>
<dbReference type="InterPro" id="IPR003399">
    <property type="entry name" value="Mce/MlaD"/>
</dbReference>
<proteinExistence type="predicted"/>
<evidence type="ECO:0000313" key="10">
    <source>
        <dbReference type="EMBL" id="MBU2712954.1"/>
    </source>
</evidence>
<evidence type="ECO:0000256" key="4">
    <source>
        <dbReference type="ARBA" id="ARBA00022692"/>
    </source>
</evidence>
<dbReference type="PANTHER" id="PTHR30462:SF0">
    <property type="entry name" value="INTERMEMBRANE TRANSPORT PROTEIN YEBT"/>
    <property type="match status" value="1"/>
</dbReference>
<dbReference type="InterPro" id="IPR051800">
    <property type="entry name" value="PqiA-PqiB_transport"/>
</dbReference>
<keyword evidence="2" id="KW-1003">Cell membrane</keyword>
<keyword evidence="11" id="KW-1185">Reference proteome</keyword>
<feature type="compositionally biased region" description="Polar residues" evidence="7">
    <location>
        <begin position="1"/>
        <end position="20"/>
    </location>
</feature>
<keyword evidence="3" id="KW-0997">Cell inner membrane</keyword>
<dbReference type="Proteomes" id="UP000690515">
    <property type="component" value="Unassembled WGS sequence"/>
</dbReference>
<evidence type="ECO:0000256" key="8">
    <source>
        <dbReference type="SAM" id="Phobius"/>
    </source>
</evidence>
<dbReference type="Pfam" id="PF02470">
    <property type="entry name" value="MlaD"/>
    <property type="match status" value="6"/>
</dbReference>
<evidence type="ECO:0000256" key="3">
    <source>
        <dbReference type="ARBA" id="ARBA00022519"/>
    </source>
</evidence>
<feature type="domain" description="Mce/MlaD" evidence="9">
    <location>
        <begin position="537"/>
        <end position="626"/>
    </location>
</feature>
<evidence type="ECO:0000259" key="9">
    <source>
        <dbReference type="Pfam" id="PF02470"/>
    </source>
</evidence>
<evidence type="ECO:0000256" key="6">
    <source>
        <dbReference type="ARBA" id="ARBA00023136"/>
    </source>
</evidence>
<evidence type="ECO:0000256" key="1">
    <source>
        <dbReference type="ARBA" id="ARBA00004533"/>
    </source>
</evidence>
<feature type="domain" description="Mce/MlaD" evidence="9">
    <location>
        <begin position="175"/>
        <end position="236"/>
    </location>
</feature>
<dbReference type="RefSeq" id="WP_215821176.1">
    <property type="nucleotide sequence ID" value="NZ_JAGSOY010000055.1"/>
</dbReference>
<name>A0ABS5ZFV8_9GAMM</name>
<feature type="region of interest" description="Disordered" evidence="7">
    <location>
        <begin position="1"/>
        <end position="23"/>
    </location>
</feature>
<evidence type="ECO:0000256" key="7">
    <source>
        <dbReference type="SAM" id="MobiDB-lite"/>
    </source>
</evidence>
<accession>A0ABS5ZFV8</accession>
<reference evidence="10 11" key="1">
    <citation type="submission" date="2021-04" db="EMBL/GenBank/DDBJ databases">
        <authorList>
            <person name="Pira H."/>
            <person name="Risdian C."/>
            <person name="Wink J."/>
        </authorList>
    </citation>
    <scope>NUCLEOTIDE SEQUENCE [LARGE SCALE GENOMIC DNA]</scope>
    <source>
        <strain evidence="10 11">WH53</strain>
    </source>
</reference>
<keyword evidence="4 8" id="KW-0812">Transmembrane</keyword>
<evidence type="ECO:0000313" key="11">
    <source>
        <dbReference type="Proteomes" id="UP000690515"/>
    </source>
</evidence>
<dbReference type="PANTHER" id="PTHR30462">
    <property type="entry name" value="INTERMEMBRANE TRANSPORT PROTEIN PQIB-RELATED"/>
    <property type="match status" value="1"/>
</dbReference>
<comment type="caution">
    <text evidence="10">The sequence shown here is derived from an EMBL/GenBank/DDBJ whole genome shotgun (WGS) entry which is preliminary data.</text>
</comment>
<dbReference type="EMBL" id="JAGSOY010000055">
    <property type="protein sequence ID" value="MBU2712954.1"/>
    <property type="molecule type" value="Genomic_DNA"/>
</dbReference>
<feature type="domain" description="Mce/MlaD" evidence="9">
    <location>
        <begin position="61"/>
        <end position="152"/>
    </location>
</feature>
<evidence type="ECO:0000256" key="2">
    <source>
        <dbReference type="ARBA" id="ARBA00022475"/>
    </source>
</evidence>
<organism evidence="10 11">
    <name type="scientific">Zooshikella harenae</name>
    <dbReference type="NCBI Taxonomy" id="2827238"/>
    <lineage>
        <taxon>Bacteria</taxon>
        <taxon>Pseudomonadati</taxon>
        <taxon>Pseudomonadota</taxon>
        <taxon>Gammaproteobacteria</taxon>
        <taxon>Oceanospirillales</taxon>
        <taxon>Zooshikellaceae</taxon>
        <taxon>Zooshikella</taxon>
    </lineage>
</organism>
<feature type="domain" description="Mce/MlaD" evidence="9">
    <location>
        <begin position="300"/>
        <end position="386"/>
    </location>
</feature>